<accession>A0A1M6UVL9</accession>
<name>A0A1M6UVL9_PSETH</name>
<dbReference type="CDD" id="cd06558">
    <property type="entry name" value="crotonase-like"/>
    <property type="match status" value="1"/>
</dbReference>
<gene>
    <name evidence="1" type="ORF">SAMN05443637_11139</name>
</gene>
<proteinExistence type="predicted"/>
<keyword evidence="2" id="KW-1185">Reference proteome</keyword>
<dbReference type="OrthoDB" id="8452484at2"/>
<evidence type="ECO:0000313" key="2">
    <source>
        <dbReference type="Proteomes" id="UP000184363"/>
    </source>
</evidence>
<reference evidence="1 2" key="1">
    <citation type="submission" date="2016-11" db="EMBL/GenBank/DDBJ databases">
        <authorList>
            <person name="Jaros S."/>
            <person name="Januszkiewicz K."/>
            <person name="Wedrychowicz H."/>
        </authorList>
    </citation>
    <scope>NUCLEOTIDE SEQUENCE [LARGE SCALE GENOMIC DNA]</scope>
    <source>
        <strain evidence="1 2">DSM 43832</strain>
    </source>
</reference>
<evidence type="ECO:0000313" key="1">
    <source>
        <dbReference type="EMBL" id="SHK73258.1"/>
    </source>
</evidence>
<dbReference type="EMBL" id="FRAP01000011">
    <property type="protein sequence ID" value="SHK73258.1"/>
    <property type="molecule type" value="Genomic_DNA"/>
</dbReference>
<dbReference type="RefSeq" id="WP_073457766.1">
    <property type="nucleotide sequence ID" value="NZ_CALGVN010000022.1"/>
</dbReference>
<dbReference type="AlphaFoldDB" id="A0A1M6UVL9"/>
<dbReference type="Gene3D" id="3.90.226.10">
    <property type="entry name" value="2-enoyl-CoA Hydratase, Chain A, domain 1"/>
    <property type="match status" value="1"/>
</dbReference>
<sequence length="265" mass="28309">MSAVRYETEGALGVLVVDNPPLNLMSEEVIAGVAEAVDEVEGAIAAGSIRALLVRTEGPHFMAGADVRVFRERSARHARALFSRTLPVFARLEDLPVPTVVAVQGLCLAAGLELALCADIVVAAESARFAQVERHIGTTTLLGGIHRLAERAGSARAKQIVFDGEQYTAQQFADWNIVNHVVADAELLDRATELARRYADGPTEALAAGKALLRRYLDNGIRDADRAVLDHGSPLFDTRDMRTGVAKLLSGGSRSIAANTDFAGR</sequence>
<dbReference type="GO" id="GO:0006635">
    <property type="term" value="P:fatty acid beta-oxidation"/>
    <property type="evidence" value="ECO:0007669"/>
    <property type="project" value="TreeGrafter"/>
</dbReference>
<dbReference type="SUPFAM" id="SSF52096">
    <property type="entry name" value="ClpP/crotonase"/>
    <property type="match status" value="1"/>
</dbReference>
<organism evidence="1 2">
    <name type="scientific">Pseudonocardia thermophila</name>
    <dbReference type="NCBI Taxonomy" id="1848"/>
    <lineage>
        <taxon>Bacteria</taxon>
        <taxon>Bacillati</taxon>
        <taxon>Actinomycetota</taxon>
        <taxon>Actinomycetes</taxon>
        <taxon>Pseudonocardiales</taxon>
        <taxon>Pseudonocardiaceae</taxon>
        <taxon>Pseudonocardia</taxon>
    </lineage>
</organism>
<dbReference type="Proteomes" id="UP000184363">
    <property type="component" value="Unassembled WGS sequence"/>
</dbReference>
<dbReference type="GO" id="GO:0003824">
    <property type="term" value="F:catalytic activity"/>
    <property type="evidence" value="ECO:0007669"/>
    <property type="project" value="UniProtKB-ARBA"/>
</dbReference>
<protein>
    <submittedName>
        <fullName evidence="1">Enoyl-CoA hydratase/carnithine racemase</fullName>
    </submittedName>
</protein>
<dbReference type="InterPro" id="IPR029045">
    <property type="entry name" value="ClpP/crotonase-like_dom_sf"/>
</dbReference>
<dbReference type="PANTHER" id="PTHR11941">
    <property type="entry name" value="ENOYL-COA HYDRATASE-RELATED"/>
    <property type="match status" value="1"/>
</dbReference>
<dbReference type="Pfam" id="PF00378">
    <property type="entry name" value="ECH_1"/>
    <property type="match status" value="1"/>
</dbReference>
<dbReference type="InterPro" id="IPR001753">
    <property type="entry name" value="Enoyl-CoA_hydra/iso"/>
</dbReference>
<dbReference type="PANTHER" id="PTHR11941:SF54">
    <property type="entry name" value="ENOYL-COA HYDRATASE, MITOCHONDRIAL"/>
    <property type="match status" value="1"/>
</dbReference>
<dbReference type="STRING" id="1848.SAMN05443637_11139"/>